<accession>A0A147HZY2</accession>
<dbReference type="InterPro" id="IPR024267">
    <property type="entry name" value="DUF4878"/>
</dbReference>
<evidence type="ECO:0000256" key="1">
    <source>
        <dbReference type="SAM" id="SignalP"/>
    </source>
</evidence>
<feature type="domain" description="DUF4878" evidence="2">
    <location>
        <begin position="27"/>
        <end position="129"/>
    </location>
</feature>
<dbReference type="AlphaFoldDB" id="A0A147HZY2"/>
<keyword evidence="4" id="KW-1185">Reference proteome</keyword>
<comment type="caution">
    <text evidence="3">The sequence shown here is derived from an EMBL/GenBank/DDBJ whole genome shotgun (WGS) entry which is preliminary data.</text>
</comment>
<dbReference type="Gene3D" id="3.10.450.50">
    <property type="match status" value="1"/>
</dbReference>
<evidence type="ECO:0000313" key="4">
    <source>
        <dbReference type="Proteomes" id="UP000074310"/>
    </source>
</evidence>
<dbReference type="OrthoDB" id="9947488at2"/>
<reference evidence="3 4" key="1">
    <citation type="journal article" date="2016" name="Front. Microbiol.">
        <title>Genomic Resource of Rice Seed Associated Bacteria.</title>
        <authorList>
            <person name="Midha S."/>
            <person name="Bansal K."/>
            <person name="Sharma S."/>
            <person name="Kumar N."/>
            <person name="Patil P.P."/>
            <person name="Chaudhry V."/>
            <person name="Patil P.B."/>
        </authorList>
    </citation>
    <scope>NUCLEOTIDE SEQUENCE [LARGE SCALE GENOMIC DNA]</scope>
    <source>
        <strain evidence="3 4">NS334</strain>
    </source>
</reference>
<dbReference type="Pfam" id="PF12870">
    <property type="entry name" value="DUF4878"/>
    <property type="match status" value="1"/>
</dbReference>
<dbReference type="Proteomes" id="UP000074310">
    <property type="component" value="Unassembled WGS sequence"/>
</dbReference>
<gene>
    <name evidence="3" type="ORF">NS334_11930</name>
</gene>
<dbReference type="PROSITE" id="PS51257">
    <property type="entry name" value="PROKAR_LIPOPROTEIN"/>
    <property type="match status" value="1"/>
</dbReference>
<dbReference type="RefSeq" id="WP_058756183.1">
    <property type="nucleotide sequence ID" value="NZ_LDTB01000050.1"/>
</dbReference>
<dbReference type="PATRIC" id="fig|869719.3.peg.2369"/>
<name>A0A147HZY2_9SPHN</name>
<keyword evidence="1" id="KW-0732">Signal</keyword>
<evidence type="ECO:0000259" key="2">
    <source>
        <dbReference type="Pfam" id="PF12870"/>
    </source>
</evidence>
<evidence type="ECO:0000313" key="3">
    <source>
        <dbReference type="EMBL" id="KTT70592.1"/>
    </source>
</evidence>
<feature type="signal peptide" evidence="1">
    <location>
        <begin position="1"/>
        <end position="29"/>
    </location>
</feature>
<organism evidence="3 4">
    <name type="scientific">Sphingomonas endophytica</name>
    <dbReference type="NCBI Taxonomy" id="869719"/>
    <lineage>
        <taxon>Bacteria</taxon>
        <taxon>Pseudomonadati</taxon>
        <taxon>Pseudomonadota</taxon>
        <taxon>Alphaproteobacteria</taxon>
        <taxon>Sphingomonadales</taxon>
        <taxon>Sphingomonadaceae</taxon>
        <taxon>Sphingomonas</taxon>
    </lineage>
</organism>
<proteinExistence type="predicted"/>
<feature type="chain" id="PRO_5007548168" description="DUF4878 domain-containing protein" evidence="1">
    <location>
        <begin position="30"/>
        <end position="131"/>
    </location>
</feature>
<sequence>MGAIAKGTRTMHIRPLVAAAALLALTACGQGPGDAVRAATEAAGRGQAAEALERIDPEIKATAGIFITPMLQDKARKAKAKGGVTSVTVEKIDQTDADHAVVTTVTRFGDGSTQTDTDKVRRVDGKWYITM</sequence>
<protein>
    <recommendedName>
        <fullName evidence="2">DUF4878 domain-containing protein</fullName>
    </recommendedName>
</protein>
<dbReference type="EMBL" id="LDTB01000050">
    <property type="protein sequence ID" value="KTT70592.1"/>
    <property type="molecule type" value="Genomic_DNA"/>
</dbReference>